<accession>A0A1H6IYD4</accession>
<dbReference type="Proteomes" id="UP000199634">
    <property type="component" value="Unassembled WGS sequence"/>
</dbReference>
<dbReference type="Pfam" id="PF13687">
    <property type="entry name" value="DUF4153"/>
    <property type="match status" value="1"/>
</dbReference>
<feature type="transmembrane region" description="Helical" evidence="1">
    <location>
        <begin position="6"/>
        <end position="39"/>
    </location>
</feature>
<dbReference type="STRING" id="1159016.SAMN02927937_00086"/>
<reference evidence="2 3" key="1">
    <citation type="submission" date="2016-10" db="EMBL/GenBank/DDBJ databases">
        <authorList>
            <person name="de Groot N.N."/>
        </authorList>
    </citation>
    <scope>NUCLEOTIDE SEQUENCE [LARGE SCALE GENOMIC DNA]</scope>
    <source>
        <strain evidence="2 3">CGMCC 1.10825</strain>
    </source>
</reference>
<feature type="transmembrane region" description="Helical" evidence="1">
    <location>
        <begin position="341"/>
        <end position="358"/>
    </location>
</feature>
<feature type="transmembrane region" description="Helical" evidence="1">
    <location>
        <begin position="304"/>
        <end position="325"/>
    </location>
</feature>
<feature type="transmembrane region" description="Helical" evidence="1">
    <location>
        <begin position="273"/>
        <end position="292"/>
    </location>
</feature>
<feature type="transmembrane region" description="Helical" evidence="1">
    <location>
        <begin position="234"/>
        <end position="253"/>
    </location>
</feature>
<feature type="transmembrane region" description="Helical" evidence="1">
    <location>
        <begin position="51"/>
        <end position="83"/>
    </location>
</feature>
<keyword evidence="3" id="KW-1185">Reference proteome</keyword>
<organism evidence="2 3">
    <name type="scientific">Paenimyroides marinum</name>
    <dbReference type="NCBI Taxonomy" id="1159016"/>
    <lineage>
        <taxon>Bacteria</taxon>
        <taxon>Pseudomonadati</taxon>
        <taxon>Bacteroidota</taxon>
        <taxon>Flavobacteriia</taxon>
        <taxon>Flavobacteriales</taxon>
        <taxon>Flavobacteriaceae</taxon>
        <taxon>Paenimyroides</taxon>
    </lineage>
</organism>
<dbReference type="RefSeq" id="WP_091095190.1">
    <property type="nucleotide sequence ID" value="NZ_FNXE01000001.1"/>
</dbReference>
<proteinExistence type="predicted"/>
<keyword evidence="1" id="KW-0472">Membrane</keyword>
<dbReference type="OrthoDB" id="627992at2"/>
<gene>
    <name evidence="2" type="ORF">SAMN02927937_00086</name>
</gene>
<keyword evidence="1" id="KW-0812">Transmembrane</keyword>
<feature type="transmembrane region" description="Helical" evidence="1">
    <location>
        <begin position="370"/>
        <end position="391"/>
    </location>
</feature>
<protein>
    <submittedName>
        <fullName evidence="2">Uncharacterized protein</fullName>
    </submittedName>
</protein>
<keyword evidence="1" id="KW-1133">Transmembrane helix</keyword>
<feature type="transmembrane region" description="Helical" evidence="1">
    <location>
        <begin position="173"/>
        <end position="192"/>
    </location>
</feature>
<dbReference type="InterPro" id="IPR025291">
    <property type="entry name" value="DUF4153"/>
</dbReference>
<dbReference type="EMBL" id="FNXE01000001">
    <property type="protein sequence ID" value="SEH54222.1"/>
    <property type="molecule type" value="Genomic_DNA"/>
</dbReference>
<evidence type="ECO:0000313" key="2">
    <source>
        <dbReference type="EMBL" id="SEH54222.1"/>
    </source>
</evidence>
<feature type="transmembrane region" description="Helical" evidence="1">
    <location>
        <begin position="134"/>
        <end position="153"/>
    </location>
</feature>
<dbReference type="AlphaFoldDB" id="A0A1H6IYD4"/>
<evidence type="ECO:0000313" key="3">
    <source>
        <dbReference type="Proteomes" id="UP000199634"/>
    </source>
</evidence>
<sequence>MKKQFLIFISTVLFAVLFYNQEVGVNLSIFALILLGFNFSQKPDLLKDKKALILASCVVLSSLSNAWLFTFTTFISVIISSFVFRYYSVNPKLKLLSQAFINASNWFAAVVQIFQVDDWFQYDKSKPQNTFSKIFSYFILPFLILSVFFGIYVASSDTLSNWYHRYELDINSVILILVSVLGFYFSFVFWNAKIYNAFKVLDRSLRLDFTNQDKKQIKPTFEFLEIDFEKRSGIITLICLNSMLFAFIIIFNVEHFQTTSQQFSAYSSRIHNQINSLIGSIVLAMMVILFYFKGALNFIQNNKILLLLSKIWLGLNGFLVISAAIQNSVYIDALGLTYKRLGVYLFLILCIVGLFYSYQKINLQKTNFYLIDKMTWAVFYSLIGCSLLNWGSIVTRYNLQKETVDWNYLVYNLSGNEKDLINYYKEKNVAIPEDILNRLEYFDELPLLSKQLYYNNF</sequence>
<evidence type="ECO:0000256" key="1">
    <source>
        <dbReference type="SAM" id="Phobius"/>
    </source>
</evidence>
<name>A0A1H6IYD4_9FLAO</name>